<reference evidence="3 4" key="1">
    <citation type="submission" date="2022-12" db="EMBL/GenBank/DDBJ databases">
        <title>Metagenome assembled genome from gulf of manar.</title>
        <authorList>
            <person name="Kohli P."/>
            <person name="Pk S."/>
            <person name="Venkata Ramana C."/>
            <person name="Sasikala C."/>
        </authorList>
    </citation>
    <scope>NUCLEOTIDE SEQUENCE [LARGE SCALE GENOMIC DNA]</scope>
    <source>
        <strain evidence="3">JB008</strain>
    </source>
</reference>
<dbReference type="Gene3D" id="3.40.50.300">
    <property type="entry name" value="P-loop containing nucleotide triphosphate hydrolases"/>
    <property type="match status" value="1"/>
</dbReference>
<evidence type="ECO:0000259" key="1">
    <source>
        <dbReference type="Pfam" id="PF07726"/>
    </source>
</evidence>
<organism evidence="3 4">
    <name type="scientific">Candidatus Thalassospirochaeta sargassi</name>
    <dbReference type="NCBI Taxonomy" id="3119039"/>
    <lineage>
        <taxon>Bacteria</taxon>
        <taxon>Pseudomonadati</taxon>
        <taxon>Spirochaetota</taxon>
        <taxon>Spirochaetia</taxon>
        <taxon>Spirochaetales</taxon>
        <taxon>Spirochaetaceae</taxon>
        <taxon>Candidatus Thalassospirochaeta</taxon>
    </lineage>
</organism>
<dbReference type="PANTHER" id="PTHR42759">
    <property type="entry name" value="MOXR FAMILY PROTEIN"/>
    <property type="match status" value="1"/>
</dbReference>
<dbReference type="Proteomes" id="UP001221217">
    <property type="component" value="Unassembled WGS sequence"/>
</dbReference>
<feature type="domain" description="ChlI/MoxR AAA lid" evidence="2">
    <location>
        <begin position="240"/>
        <end position="307"/>
    </location>
</feature>
<dbReference type="Pfam" id="PF17863">
    <property type="entry name" value="AAA_lid_2"/>
    <property type="match status" value="1"/>
</dbReference>
<evidence type="ECO:0000259" key="2">
    <source>
        <dbReference type="Pfam" id="PF17863"/>
    </source>
</evidence>
<evidence type="ECO:0000313" key="3">
    <source>
        <dbReference type="EMBL" id="MDC7226472.1"/>
    </source>
</evidence>
<dbReference type="PIRSF" id="PIRSF002849">
    <property type="entry name" value="AAA_ATPase_chaperone_MoxR_prd"/>
    <property type="match status" value="1"/>
</dbReference>
<dbReference type="InterPro" id="IPR011703">
    <property type="entry name" value="ATPase_AAA-3"/>
</dbReference>
<dbReference type="PANTHER" id="PTHR42759:SF5">
    <property type="entry name" value="METHANOL DEHYDROGENASE REGULATOR"/>
    <property type="match status" value="1"/>
</dbReference>
<proteinExistence type="predicted"/>
<gene>
    <name evidence="3" type="ORF">PQJ61_06885</name>
</gene>
<dbReference type="Pfam" id="PF07726">
    <property type="entry name" value="AAA_3"/>
    <property type="match status" value="1"/>
</dbReference>
<comment type="caution">
    <text evidence="3">The sequence shown here is derived from an EMBL/GenBank/DDBJ whole genome shotgun (WGS) entry which is preliminary data.</text>
</comment>
<evidence type="ECO:0000313" key="4">
    <source>
        <dbReference type="Proteomes" id="UP001221217"/>
    </source>
</evidence>
<protein>
    <submittedName>
        <fullName evidence="3">AAA family ATPase</fullName>
    </submittedName>
</protein>
<dbReference type="EMBL" id="JAQQAL010000011">
    <property type="protein sequence ID" value="MDC7226472.1"/>
    <property type="molecule type" value="Genomic_DNA"/>
</dbReference>
<feature type="domain" description="ATPase AAA-3" evidence="1">
    <location>
        <begin position="41"/>
        <end position="177"/>
    </location>
</feature>
<dbReference type="Gene3D" id="1.10.8.80">
    <property type="entry name" value="Magnesium chelatase subunit I, C-Terminal domain"/>
    <property type="match status" value="1"/>
</dbReference>
<dbReference type="AlphaFoldDB" id="A0AAJ1MJE5"/>
<dbReference type="InterPro" id="IPR041628">
    <property type="entry name" value="ChlI/MoxR_AAA_lid"/>
</dbReference>
<dbReference type="GO" id="GO:0005524">
    <property type="term" value="F:ATP binding"/>
    <property type="evidence" value="ECO:0007669"/>
    <property type="project" value="InterPro"/>
</dbReference>
<dbReference type="GO" id="GO:0016887">
    <property type="term" value="F:ATP hydrolysis activity"/>
    <property type="evidence" value="ECO:0007669"/>
    <property type="project" value="InterPro"/>
</dbReference>
<dbReference type="SUPFAM" id="SSF52540">
    <property type="entry name" value="P-loop containing nucleoside triphosphate hydrolases"/>
    <property type="match status" value="1"/>
</dbReference>
<dbReference type="InterPro" id="IPR050764">
    <property type="entry name" value="CbbQ/NirQ/NorQ/GpvN"/>
</dbReference>
<dbReference type="InterPro" id="IPR027417">
    <property type="entry name" value="P-loop_NTPase"/>
</dbReference>
<dbReference type="CDD" id="cd00009">
    <property type="entry name" value="AAA"/>
    <property type="match status" value="1"/>
</dbReference>
<name>A0AAJ1MJE5_9SPIO</name>
<accession>A0AAJ1MJE5</accession>
<sequence length="318" mass="34695">MSELNVSALTASGLLGGLEKVVKGKRDFLELLTAAVITGGHVLVEDLPGLGKTTAARSLAALIDTSGDRVHGFSRIQFTPDLLPYDITGVDIFHPESGEFRFNPGPIFASIVLADEINRSTPKVQSALLEVMAEGQVTSGGTTRQLGDFFFVIATQNPIEIEGTYSLPIAQLDRFLMRLSIGYPDRDSEFLIVTEDPSVKAVPKLEPVCTVEDILEARAASESVFCDERLIHAVIDAAAATRTMKDVNTGISPRGPLMLIKTARSLALMRDRDYVIDQDLLDLCGPVLCHRLIMSGKNRDADQLVRELIIEKLDKINY</sequence>